<dbReference type="AlphaFoldDB" id="A0A0M0JDR7"/>
<dbReference type="Proteomes" id="UP000037460">
    <property type="component" value="Unassembled WGS sequence"/>
</dbReference>
<sequence length="395" mass="42369">MQAALHEGEDVDGGVRVDEDGMVYELADGSVRYFQDEGRKYPFTAGPEALPLLRGLLATNVRVNQLSRERIEATGDVEAMIRHGEALYVDKPTMKSSRGKGTWSDDEYAHPGLQAIYLRLKSLQRFTESWALYERAARCGVLDRYLTRPGGAGAGAEDAVANLARERMNPQFGNAGAVDSALTRAKERMQSRLTNTLAAEPAAADLRRRDAAAGIVIFRRSAAEAGVTASRNHFTSAEARAAPASARTMPQLPALHLVSLDLQPSWEPYVKALRGPSSSATYSFAQWDAHAGVAVLAASAHADAACDGLEVCLISNVLVHCTDEPTADVLAALLTTHGVHAILINERGVEQKMVEMLTQRGVVVDGAHDGCRAPTERSVFPNVPYEEAKHGGGGG</sequence>
<reference evidence="2" key="1">
    <citation type="journal article" date="2015" name="PLoS Genet.">
        <title>Genome Sequence and Transcriptome Analyses of Chrysochromulina tobin: Metabolic Tools for Enhanced Algal Fitness in the Prominent Order Prymnesiales (Haptophyceae).</title>
        <authorList>
            <person name="Hovde B.T."/>
            <person name="Deodato C.R."/>
            <person name="Hunsperger H.M."/>
            <person name="Ryken S.A."/>
            <person name="Yost W."/>
            <person name="Jha R.K."/>
            <person name="Patterson J."/>
            <person name="Monnat R.J. Jr."/>
            <person name="Barlow S.B."/>
            <person name="Starkenburg S.R."/>
            <person name="Cattolico R.A."/>
        </authorList>
    </citation>
    <scope>NUCLEOTIDE SEQUENCE</scope>
    <source>
        <strain evidence="2">CCMP291</strain>
    </source>
</reference>
<keyword evidence="2" id="KW-1185">Reference proteome</keyword>
<comment type="caution">
    <text evidence="1">The sequence shown here is derived from an EMBL/GenBank/DDBJ whole genome shotgun (WGS) entry which is preliminary data.</text>
</comment>
<organism evidence="1 2">
    <name type="scientific">Chrysochromulina tobinii</name>
    <dbReference type="NCBI Taxonomy" id="1460289"/>
    <lineage>
        <taxon>Eukaryota</taxon>
        <taxon>Haptista</taxon>
        <taxon>Haptophyta</taxon>
        <taxon>Prymnesiophyceae</taxon>
        <taxon>Prymnesiales</taxon>
        <taxon>Chrysochromulinaceae</taxon>
        <taxon>Chrysochromulina</taxon>
    </lineage>
</organism>
<name>A0A0M0JDR7_9EUKA</name>
<proteinExistence type="predicted"/>
<gene>
    <name evidence="1" type="ORF">Ctob_000662</name>
</gene>
<dbReference type="EMBL" id="JWZX01003073">
    <property type="protein sequence ID" value="KOO24615.1"/>
    <property type="molecule type" value="Genomic_DNA"/>
</dbReference>
<dbReference type="Gene3D" id="1.10.8.60">
    <property type="match status" value="1"/>
</dbReference>
<accession>A0A0M0JDR7</accession>
<evidence type="ECO:0000313" key="1">
    <source>
        <dbReference type="EMBL" id="KOO24615.1"/>
    </source>
</evidence>
<dbReference type="OrthoDB" id="497695at2759"/>
<evidence type="ECO:0000313" key="2">
    <source>
        <dbReference type="Proteomes" id="UP000037460"/>
    </source>
</evidence>
<protein>
    <submittedName>
        <fullName evidence="1">Uncharacterized protein</fullName>
    </submittedName>
</protein>